<dbReference type="OrthoDB" id="24223at2759"/>
<reference evidence="1" key="1">
    <citation type="submission" date="2020-01" db="EMBL/GenBank/DDBJ databases">
        <title>Development of genomics and gene disruption for Polysphondylium violaceum indicates a role for the polyketide synthase stlB in stalk morphogenesis.</title>
        <authorList>
            <person name="Narita B."/>
            <person name="Kawabe Y."/>
            <person name="Kin K."/>
            <person name="Saito T."/>
            <person name="Gibbs R."/>
            <person name="Kuspa A."/>
            <person name="Muzny D."/>
            <person name="Queller D."/>
            <person name="Richards S."/>
            <person name="Strassman J."/>
            <person name="Sucgang R."/>
            <person name="Worley K."/>
            <person name="Schaap P."/>
        </authorList>
    </citation>
    <scope>NUCLEOTIDE SEQUENCE</scope>
    <source>
        <strain evidence="1">QSvi11</strain>
    </source>
</reference>
<evidence type="ECO:0008006" key="3">
    <source>
        <dbReference type="Google" id="ProtNLM"/>
    </source>
</evidence>
<feature type="non-terminal residue" evidence="1">
    <location>
        <position position="451"/>
    </location>
</feature>
<keyword evidence="2" id="KW-1185">Reference proteome</keyword>
<evidence type="ECO:0000313" key="2">
    <source>
        <dbReference type="Proteomes" id="UP000695562"/>
    </source>
</evidence>
<sequence length="451" mass="49057">MVTQPSFNLLFYDSDTPIATYTISFGAVIQDVKFYESSIEVTGFLFDAYTSVTTNKGISGSPIDNCVITTKSTTSLTCTPVSTYFAGEGMPLFLYTIVTQSNAIETRKRSVLIEILNFNHTEHNADSIFSLSTNIDPINTVISGISDTLYTPTVASNTTLKFTFPSDAQCGYAFISNSSSNFQRITTSMFLCPTPYIQREVIQKPYNTNNNELIFLGRFLNRLQYKSSIPTLTYTIQYGGGTTKTCLPVSQSQDANLIYTIGCQIPAVTNPTTFKLIANTTTGLSSSIYVIYTPTITSITKTDYKVPGVVTMTGTGFTSYNLLITIGGSQCQSLVVQEDGLQLTCEFASDVIVIDFNKPLEVVVSIPDPTGYYADQKSIFYYNRPTPTISQCTSTMYGVPGIVTVSGDNLFSTNVTVIISGKPCTNPVSGQDGNTITCQFESGVTVTDINT</sequence>
<organism evidence="1 2">
    <name type="scientific">Polysphondylium violaceum</name>
    <dbReference type="NCBI Taxonomy" id="133409"/>
    <lineage>
        <taxon>Eukaryota</taxon>
        <taxon>Amoebozoa</taxon>
        <taxon>Evosea</taxon>
        <taxon>Eumycetozoa</taxon>
        <taxon>Dictyostelia</taxon>
        <taxon>Dictyosteliales</taxon>
        <taxon>Dictyosteliaceae</taxon>
        <taxon>Polysphondylium</taxon>
    </lineage>
</organism>
<dbReference type="InterPro" id="IPR013783">
    <property type="entry name" value="Ig-like_fold"/>
</dbReference>
<dbReference type="AlphaFoldDB" id="A0A8J4PRD8"/>
<dbReference type="Proteomes" id="UP000695562">
    <property type="component" value="Unassembled WGS sequence"/>
</dbReference>
<gene>
    <name evidence="1" type="ORF">CYY_010505</name>
</gene>
<proteinExistence type="predicted"/>
<evidence type="ECO:0000313" key="1">
    <source>
        <dbReference type="EMBL" id="KAF2068171.1"/>
    </source>
</evidence>
<dbReference type="EMBL" id="AJWJ01001157">
    <property type="protein sequence ID" value="KAF2068171.1"/>
    <property type="molecule type" value="Genomic_DNA"/>
</dbReference>
<protein>
    <recommendedName>
        <fullName evidence="3">IPT/TIG domain-containing protein</fullName>
    </recommendedName>
</protein>
<accession>A0A8J4PRD8</accession>
<name>A0A8J4PRD8_9MYCE</name>
<dbReference type="Gene3D" id="2.60.40.10">
    <property type="entry name" value="Immunoglobulins"/>
    <property type="match status" value="1"/>
</dbReference>
<comment type="caution">
    <text evidence="1">The sequence shown here is derived from an EMBL/GenBank/DDBJ whole genome shotgun (WGS) entry which is preliminary data.</text>
</comment>
<dbReference type="SUPFAM" id="SSF81296">
    <property type="entry name" value="E set domains"/>
    <property type="match status" value="2"/>
</dbReference>
<dbReference type="InterPro" id="IPR014756">
    <property type="entry name" value="Ig_E-set"/>
</dbReference>